<comment type="caution">
    <text evidence="7">The sequence shown here is derived from an EMBL/GenBank/DDBJ whole genome shotgun (WGS) entry which is preliminary data.</text>
</comment>
<dbReference type="AlphaFoldDB" id="A0A4U5N082"/>
<dbReference type="Proteomes" id="UP000298663">
    <property type="component" value="Unassembled WGS sequence"/>
</dbReference>
<evidence type="ECO:0008006" key="9">
    <source>
        <dbReference type="Google" id="ProtNLM"/>
    </source>
</evidence>
<keyword evidence="3 6" id="KW-0732">Signal</keyword>
<dbReference type="SUPFAM" id="SSF53474">
    <property type="entry name" value="alpha/beta-Hydrolases"/>
    <property type="match status" value="1"/>
</dbReference>
<evidence type="ECO:0000256" key="6">
    <source>
        <dbReference type="SAM" id="SignalP"/>
    </source>
</evidence>
<feature type="signal peptide" evidence="6">
    <location>
        <begin position="1"/>
        <end position="18"/>
    </location>
</feature>
<dbReference type="OrthoDB" id="1735038at2759"/>
<evidence type="ECO:0000256" key="5">
    <source>
        <dbReference type="ARBA" id="ARBA00023180"/>
    </source>
</evidence>
<dbReference type="PANTHER" id="PTHR11010:SF117">
    <property type="entry name" value="SERINE PROTEASE 16"/>
    <property type="match status" value="1"/>
</dbReference>
<comment type="similarity">
    <text evidence="1">Belongs to the peptidase S28 family.</text>
</comment>
<dbReference type="InterPro" id="IPR029058">
    <property type="entry name" value="AB_hydrolase_fold"/>
</dbReference>
<dbReference type="Gene3D" id="3.40.50.1820">
    <property type="entry name" value="alpha/beta hydrolase"/>
    <property type="match status" value="1"/>
</dbReference>
<dbReference type="GO" id="GO:0008239">
    <property type="term" value="F:dipeptidyl-peptidase activity"/>
    <property type="evidence" value="ECO:0007669"/>
    <property type="project" value="TreeGrafter"/>
</dbReference>
<dbReference type="Gene3D" id="1.20.120.980">
    <property type="entry name" value="Serine carboxypeptidase S28, SKS domain"/>
    <property type="match status" value="1"/>
</dbReference>
<evidence type="ECO:0000313" key="8">
    <source>
        <dbReference type="Proteomes" id="UP000298663"/>
    </source>
</evidence>
<dbReference type="InterPro" id="IPR042269">
    <property type="entry name" value="Ser_carbopepase_S28_SKS"/>
</dbReference>
<accession>A0A4U5N082</accession>
<dbReference type="GO" id="GO:0070008">
    <property type="term" value="F:serine-type exopeptidase activity"/>
    <property type="evidence" value="ECO:0007669"/>
    <property type="project" value="InterPro"/>
</dbReference>
<gene>
    <name evidence="7" type="ORF">L596_017012</name>
</gene>
<protein>
    <recommendedName>
        <fullName evidence="9">Serine protease K12H4.7</fullName>
    </recommendedName>
</protein>
<reference evidence="7 8" key="2">
    <citation type="journal article" date="2019" name="G3 (Bethesda)">
        <title>Hybrid Assembly of the Genome of the Entomopathogenic Nematode Steinernema carpocapsae Identifies the X-Chromosome.</title>
        <authorList>
            <person name="Serra L."/>
            <person name="Macchietto M."/>
            <person name="Macias-Munoz A."/>
            <person name="McGill C.J."/>
            <person name="Rodriguez I.M."/>
            <person name="Rodriguez B."/>
            <person name="Murad R."/>
            <person name="Mortazavi A."/>
        </authorList>
    </citation>
    <scope>NUCLEOTIDE SEQUENCE [LARGE SCALE GENOMIC DNA]</scope>
    <source>
        <strain evidence="7 8">ALL</strain>
    </source>
</reference>
<dbReference type="FunFam" id="1.20.120.980:FF:000003">
    <property type="entry name" value="Serine protease 16"/>
    <property type="match status" value="1"/>
</dbReference>
<keyword evidence="8" id="KW-1185">Reference proteome</keyword>
<dbReference type="GO" id="GO:0006508">
    <property type="term" value="P:proteolysis"/>
    <property type="evidence" value="ECO:0007669"/>
    <property type="project" value="UniProtKB-KW"/>
</dbReference>
<evidence type="ECO:0000256" key="4">
    <source>
        <dbReference type="ARBA" id="ARBA00022801"/>
    </source>
</evidence>
<organism evidence="7 8">
    <name type="scientific">Steinernema carpocapsae</name>
    <name type="common">Entomopathogenic nematode</name>
    <dbReference type="NCBI Taxonomy" id="34508"/>
    <lineage>
        <taxon>Eukaryota</taxon>
        <taxon>Metazoa</taxon>
        <taxon>Ecdysozoa</taxon>
        <taxon>Nematoda</taxon>
        <taxon>Chromadorea</taxon>
        <taxon>Rhabditida</taxon>
        <taxon>Tylenchina</taxon>
        <taxon>Panagrolaimomorpha</taxon>
        <taxon>Strongyloidoidea</taxon>
        <taxon>Steinernematidae</taxon>
        <taxon>Steinernema</taxon>
    </lineage>
</organism>
<reference evidence="7 8" key="1">
    <citation type="journal article" date="2015" name="Genome Biol.">
        <title>Comparative genomics of Steinernema reveals deeply conserved gene regulatory networks.</title>
        <authorList>
            <person name="Dillman A.R."/>
            <person name="Macchietto M."/>
            <person name="Porter C.F."/>
            <person name="Rogers A."/>
            <person name="Williams B."/>
            <person name="Antoshechkin I."/>
            <person name="Lee M.M."/>
            <person name="Goodwin Z."/>
            <person name="Lu X."/>
            <person name="Lewis E.E."/>
            <person name="Goodrich-Blair H."/>
            <person name="Stock S.P."/>
            <person name="Adams B.J."/>
            <person name="Sternberg P.W."/>
            <person name="Mortazavi A."/>
        </authorList>
    </citation>
    <scope>NUCLEOTIDE SEQUENCE [LARGE SCALE GENOMIC DNA]</scope>
    <source>
        <strain evidence="7 8">ALL</strain>
    </source>
</reference>
<evidence type="ECO:0000313" key="7">
    <source>
        <dbReference type="EMBL" id="TKR75769.1"/>
    </source>
</evidence>
<keyword evidence="5" id="KW-0325">Glycoprotein</keyword>
<evidence type="ECO:0000256" key="1">
    <source>
        <dbReference type="ARBA" id="ARBA00011079"/>
    </source>
</evidence>
<keyword evidence="2" id="KW-0645">Protease</keyword>
<dbReference type="InterPro" id="IPR008758">
    <property type="entry name" value="Peptidase_S28"/>
</dbReference>
<sequence>MHGRVAVLLLFVIGSVLSASLNKGTTGFNRKRWLIHGRPWHGLTPAPPAVFNPNVSPVQVITQPIDHDGSVSGTFQQQYWYNKQWHKKGGPAFLILGGEGPENGQWTGNPNLEWTSIGIKLGAMFFDIEHRYYGNSMPYTSPTSEQLKFLSSRQALADMANFIKEMNKKFGPFDKWIVFGGSYSGNLAAWAREKYPDLVFGSVASSAPVQAEVDFYQYLEVVELAFREIDPKCADNIHQSFVKLAKLAKTSAGKTSIKTLFNVCQDLNTASPDDITQFWGSIIGNFMGVVQYGGDNAGPYRTEVTPQVVCQMMNNKNYDVLSRLANVNVWSMQNNGEECVDISYDNYIKYMKDPHADRSWTWQTCTEFGYYQTTDSKTAGPFFGDGNGAFMPIKLSVEECTQIFGTAYASSQEVNQAIKDTNKYYGGAKNIKTTRIVFPNGSHDPWHALGMLDQYSSESPAILINGTAHCADMYNDSPGDLPGLTKARNQIRKTVWGWFNQ</sequence>
<evidence type="ECO:0000256" key="2">
    <source>
        <dbReference type="ARBA" id="ARBA00022670"/>
    </source>
</evidence>
<keyword evidence="4" id="KW-0378">Hydrolase</keyword>
<dbReference type="EMBL" id="AZBU02000005">
    <property type="protein sequence ID" value="TKR75769.1"/>
    <property type="molecule type" value="Genomic_DNA"/>
</dbReference>
<feature type="chain" id="PRO_5020911468" description="Serine protease K12H4.7" evidence="6">
    <location>
        <begin position="19"/>
        <end position="501"/>
    </location>
</feature>
<proteinExistence type="inferred from homology"/>
<evidence type="ECO:0000256" key="3">
    <source>
        <dbReference type="ARBA" id="ARBA00022729"/>
    </source>
</evidence>
<dbReference type="Pfam" id="PF05577">
    <property type="entry name" value="Peptidase_S28"/>
    <property type="match status" value="1"/>
</dbReference>
<dbReference type="PANTHER" id="PTHR11010">
    <property type="entry name" value="PROTEASE S28 PRO-X CARBOXYPEPTIDASE-RELATED"/>
    <property type="match status" value="1"/>
</dbReference>
<name>A0A4U5N082_STECR</name>